<evidence type="ECO:0000313" key="4">
    <source>
        <dbReference type="Proteomes" id="UP000198870"/>
    </source>
</evidence>
<keyword evidence="1" id="KW-1133">Transmembrane helix</keyword>
<dbReference type="GO" id="GO:0016787">
    <property type="term" value="F:hydrolase activity"/>
    <property type="evidence" value="ECO:0007669"/>
    <property type="project" value="UniProtKB-KW"/>
</dbReference>
<dbReference type="OrthoDB" id="9767863at2"/>
<keyword evidence="3" id="KW-0808">Transferase</keyword>
<name>A0A1G5G2Q0_9BACT</name>
<feature type="domain" description="Acyltransferase 3" evidence="2">
    <location>
        <begin position="10"/>
        <end position="332"/>
    </location>
</feature>
<evidence type="ECO:0000256" key="1">
    <source>
        <dbReference type="SAM" id="Phobius"/>
    </source>
</evidence>
<dbReference type="EMBL" id="FMUX01000009">
    <property type="protein sequence ID" value="SCY45802.1"/>
    <property type="molecule type" value="Genomic_DNA"/>
</dbReference>
<feature type="transmembrane region" description="Helical" evidence="1">
    <location>
        <begin position="53"/>
        <end position="73"/>
    </location>
</feature>
<keyword evidence="4" id="KW-1185">Reference proteome</keyword>
<dbReference type="GO" id="GO:0016747">
    <property type="term" value="F:acyltransferase activity, transferring groups other than amino-acyl groups"/>
    <property type="evidence" value="ECO:0007669"/>
    <property type="project" value="InterPro"/>
</dbReference>
<protein>
    <submittedName>
        <fullName evidence="3">Peptidoglycan/LPS O-acetylase OafA/YrhL, contains acyltransferase and SGNH-hydrolase domains</fullName>
    </submittedName>
</protein>
<reference evidence="3 4" key="1">
    <citation type="submission" date="2016-10" db="EMBL/GenBank/DDBJ databases">
        <authorList>
            <person name="de Groot N.N."/>
        </authorList>
    </citation>
    <scope>NUCLEOTIDE SEQUENCE [LARGE SCALE GENOMIC DNA]</scope>
    <source>
        <strain evidence="3 4">AA1</strain>
    </source>
</reference>
<dbReference type="InterPro" id="IPR002656">
    <property type="entry name" value="Acyl_transf_3_dom"/>
</dbReference>
<keyword evidence="3" id="KW-0012">Acyltransferase</keyword>
<feature type="transmembrane region" description="Helical" evidence="1">
    <location>
        <begin position="94"/>
        <end position="112"/>
    </location>
</feature>
<sequence length="380" mass="44502">MELSHGKSDFFNFLRWISALVVVIGHCCMFKRLLHPDNQEGISSIYTYIASHAHSAVMIFFVLSGYLVAYSVSVKKATKSYNIKDYFLDRWSRIYSVLLIAILFTLLLDFIGAKYSPDYLNPEYVPQDRWGIRLFANLICLQGIQGFRIQMGTNPALWSIGYEFVYYILFGLISFRHDIFKNNKQFFLCVSGILLAVGFKMTSYYFIWLIGVFAFYISKKINIKISYLNLTLFLAGFLILNHFVVYKNVFQLNEFWRDFTLATYLGAILIFDIESIGKRYICKFNRFMAEFSYSLYAFHLPIIFFYYSVMVKSFNCTSNQWVSGLILSTVCLLFARLSYHFTETQQKKYRALGEHLIRNVQKLSYIVRHSMRTAQHRGNA</sequence>
<dbReference type="PANTHER" id="PTHR23028">
    <property type="entry name" value="ACETYLTRANSFERASE"/>
    <property type="match status" value="1"/>
</dbReference>
<feature type="transmembrane region" description="Helical" evidence="1">
    <location>
        <begin position="293"/>
        <end position="309"/>
    </location>
</feature>
<dbReference type="RefSeq" id="WP_092211233.1">
    <property type="nucleotide sequence ID" value="NZ_FMUX01000009.1"/>
</dbReference>
<proteinExistence type="predicted"/>
<accession>A0A1G5G2Q0</accession>
<dbReference type="InterPro" id="IPR050879">
    <property type="entry name" value="Acyltransferase_3"/>
</dbReference>
<keyword evidence="1" id="KW-0812">Transmembrane</keyword>
<evidence type="ECO:0000259" key="2">
    <source>
        <dbReference type="Pfam" id="PF01757"/>
    </source>
</evidence>
<dbReference type="Proteomes" id="UP000198870">
    <property type="component" value="Unassembled WGS sequence"/>
</dbReference>
<keyword evidence="3" id="KW-0378">Hydrolase</keyword>
<feature type="transmembrane region" description="Helical" evidence="1">
    <location>
        <begin position="321"/>
        <end position="339"/>
    </location>
</feature>
<dbReference type="STRING" id="419481.SAMN05216233_109174"/>
<feature type="transmembrane region" description="Helical" evidence="1">
    <location>
        <begin position="12"/>
        <end position="33"/>
    </location>
</feature>
<keyword evidence="1" id="KW-0472">Membrane</keyword>
<gene>
    <name evidence="3" type="ORF">SAMN05216233_109174</name>
</gene>
<feature type="transmembrane region" description="Helical" evidence="1">
    <location>
        <begin position="227"/>
        <end position="249"/>
    </location>
</feature>
<organism evidence="3 4">
    <name type="scientific">Desulfoluna spongiiphila</name>
    <dbReference type="NCBI Taxonomy" id="419481"/>
    <lineage>
        <taxon>Bacteria</taxon>
        <taxon>Pseudomonadati</taxon>
        <taxon>Thermodesulfobacteriota</taxon>
        <taxon>Desulfobacteria</taxon>
        <taxon>Desulfobacterales</taxon>
        <taxon>Desulfolunaceae</taxon>
        <taxon>Desulfoluna</taxon>
    </lineage>
</organism>
<feature type="transmembrane region" description="Helical" evidence="1">
    <location>
        <begin position="185"/>
        <end position="215"/>
    </location>
</feature>
<feature type="transmembrane region" description="Helical" evidence="1">
    <location>
        <begin position="156"/>
        <end position="173"/>
    </location>
</feature>
<dbReference type="Pfam" id="PF01757">
    <property type="entry name" value="Acyl_transf_3"/>
    <property type="match status" value="1"/>
</dbReference>
<dbReference type="AlphaFoldDB" id="A0A1G5G2Q0"/>
<evidence type="ECO:0000313" key="3">
    <source>
        <dbReference type="EMBL" id="SCY45802.1"/>
    </source>
</evidence>